<dbReference type="Proteomes" id="UP001162156">
    <property type="component" value="Unassembled WGS sequence"/>
</dbReference>
<evidence type="ECO:0008006" key="4">
    <source>
        <dbReference type="Google" id="ProtNLM"/>
    </source>
</evidence>
<proteinExistence type="predicted"/>
<evidence type="ECO:0000313" key="3">
    <source>
        <dbReference type="Proteomes" id="UP001162156"/>
    </source>
</evidence>
<dbReference type="EMBL" id="JANEYF010002917">
    <property type="protein sequence ID" value="KAJ8940996.1"/>
    <property type="molecule type" value="Genomic_DNA"/>
</dbReference>
<comment type="caution">
    <text evidence="2">The sequence shown here is derived from an EMBL/GenBank/DDBJ whole genome shotgun (WGS) entry which is preliminary data.</text>
</comment>
<dbReference type="AlphaFoldDB" id="A0AAV8XPW5"/>
<evidence type="ECO:0000313" key="2">
    <source>
        <dbReference type="EMBL" id="KAJ8940996.1"/>
    </source>
</evidence>
<gene>
    <name evidence="2" type="ORF">NQ314_010525</name>
</gene>
<name>A0AAV8XPW5_9CUCU</name>
<feature type="compositionally biased region" description="Acidic residues" evidence="1">
    <location>
        <begin position="52"/>
        <end position="72"/>
    </location>
</feature>
<protein>
    <recommendedName>
        <fullName evidence="4">PiggyBac transposable element-derived protein domain-containing protein</fullName>
    </recommendedName>
</protein>
<accession>A0AAV8XPW5</accession>
<keyword evidence="3" id="KW-1185">Reference proteome</keyword>
<sequence>MASQKKFFDLTNPDDIFELNRIVFDSESEDESSQNNSDEDDVIIPDFKDDHPDEDEKSENEDEDPNEDEQSGNEDNSQSKDLLPPASDSEDDEPLAQIQLADRDKVKVLKVPTKPRGIEAWHLCITRENLDKITEYTNKEITIQRLNYAKNMNNSDTKDTSRPFYTKNTNNVEIQALFDLFYYAGVMKRVEYLPKNYLIKTVVYQYFEQQCPKHGLDF</sequence>
<organism evidence="2 3">
    <name type="scientific">Rhamnusium bicolor</name>
    <dbReference type="NCBI Taxonomy" id="1586634"/>
    <lineage>
        <taxon>Eukaryota</taxon>
        <taxon>Metazoa</taxon>
        <taxon>Ecdysozoa</taxon>
        <taxon>Arthropoda</taxon>
        <taxon>Hexapoda</taxon>
        <taxon>Insecta</taxon>
        <taxon>Pterygota</taxon>
        <taxon>Neoptera</taxon>
        <taxon>Endopterygota</taxon>
        <taxon>Coleoptera</taxon>
        <taxon>Polyphaga</taxon>
        <taxon>Cucujiformia</taxon>
        <taxon>Chrysomeloidea</taxon>
        <taxon>Cerambycidae</taxon>
        <taxon>Lepturinae</taxon>
        <taxon>Rhagiini</taxon>
        <taxon>Rhamnusium</taxon>
    </lineage>
</organism>
<reference evidence="2" key="1">
    <citation type="journal article" date="2023" name="Insect Mol. Biol.">
        <title>Genome sequencing provides insights into the evolution of gene families encoding plant cell wall-degrading enzymes in longhorned beetles.</title>
        <authorList>
            <person name="Shin N.R."/>
            <person name="Okamura Y."/>
            <person name="Kirsch R."/>
            <person name="Pauchet Y."/>
        </authorList>
    </citation>
    <scope>NUCLEOTIDE SEQUENCE</scope>
    <source>
        <strain evidence="2">RBIC_L_NR</strain>
    </source>
</reference>
<feature type="compositionally biased region" description="Acidic residues" evidence="1">
    <location>
        <begin position="26"/>
        <end position="43"/>
    </location>
</feature>
<evidence type="ECO:0000256" key="1">
    <source>
        <dbReference type="SAM" id="MobiDB-lite"/>
    </source>
</evidence>
<feature type="region of interest" description="Disordered" evidence="1">
    <location>
        <begin position="22"/>
        <end position="93"/>
    </location>
</feature>